<dbReference type="InterPro" id="IPR036249">
    <property type="entry name" value="Thioredoxin-like_sf"/>
</dbReference>
<organism evidence="2 3">
    <name type="scientific">Arenibacter arenosicollis</name>
    <dbReference type="NCBI Taxonomy" id="2762274"/>
    <lineage>
        <taxon>Bacteria</taxon>
        <taxon>Pseudomonadati</taxon>
        <taxon>Bacteroidota</taxon>
        <taxon>Flavobacteriia</taxon>
        <taxon>Flavobacteriales</taxon>
        <taxon>Flavobacteriaceae</taxon>
        <taxon>Arenibacter</taxon>
    </lineage>
</organism>
<proteinExistence type="predicted"/>
<reference evidence="2 3" key="1">
    <citation type="submission" date="2020-08" db="EMBL/GenBank/DDBJ databases">
        <title>Arenibacter gaetbuli sp. nov., isolated from a sand dune.</title>
        <authorList>
            <person name="Park S."/>
            <person name="Yoon J.-H."/>
        </authorList>
    </citation>
    <scope>NUCLEOTIDE SEQUENCE [LARGE SCALE GENOMIC DNA]</scope>
    <source>
        <strain evidence="2 3">BSSL-BM3</strain>
    </source>
</reference>
<sequence>MANTPSNMLPLGTIAPSFKLLDTTSEKYKSLQELKGSKGTVIMFICNHCPFVKHLNSEIAKTAIEYQHKDISFIAISSNDAENYPQDAPHLMKLISVEQKYTFPYLYDESQEVAKAYDAACTPDFYLFDANLKLVYRGQFDNSRPGNGIPVSGGDLKGAMDALLEGKEINANQKPSMGCNIKWKKQ</sequence>
<protein>
    <submittedName>
        <fullName evidence="2">Thioredoxin family protein</fullName>
    </submittedName>
</protein>
<name>A0ABR7QLB8_9FLAO</name>
<dbReference type="SUPFAM" id="SSF52833">
    <property type="entry name" value="Thioredoxin-like"/>
    <property type="match status" value="1"/>
</dbReference>
<gene>
    <name evidence="2" type="ORF">H4O18_08310</name>
</gene>
<keyword evidence="3" id="KW-1185">Reference proteome</keyword>
<evidence type="ECO:0000313" key="2">
    <source>
        <dbReference type="EMBL" id="MBC8767992.1"/>
    </source>
</evidence>
<evidence type="ECO:0000313" key="3">
    <source>
        <dbReference type="Proteomes" id="UP000618952"/>
    </source>
</evidence>
<comment type="caution">
    <text evidence="2">The sequence shown here is derived from an EMBL/GenBank/DDBJ whole genome shotgun (WGS) entry which is preliminary data.</text>
</comment>
<dbReference type="Proteomes" id="UP000618952">
    <property type="component" value="Unassembled WGS sequence"/>
</dbReference>
<dbReference type="EMBL" id="JACLHY010000006">
    <property type="protein sequence ID" value="MBC8767992.1"/>
    <property type="molecule type" value="Genomic_DNA"/>
</dbReference>
<dbReference type="RefSeq" id="WP_187583370.1">
    <property type="nucleotide sequence ID" value="NZ_JACLHY010000006.1"/>
</dbReference>
<dbReference type="PANTHER" id="PTHR43640:SF1">
    <property type="entry name" value="THIOREDOXIN-DEPENDENT PEROXIREDOXIN"/>
    <property type="match status" value="1"/>
</dbReference>
<accession>A0ABR7QLB8</accession>
<dbReference type="InterPro" id="IPR013766">
    <property type="entry name" value="Thioredoxin_domain"/>
</dbReference>
<dbReference type="CDD" id="cd02969">
    <property type="entry name" value="PRX_like1"/>
    <property type="match status" value="1"/>
</dbReference>
<dbReference type="Pfam" id="PF00578">
    <property type="entry name" value="AhpC-TSA"/>
    <property type="match status" value="1"/>
</dbReference>
<dbReference type="PANTHER" id="PTHR43640">
    <property type="entry name" value="OS07G0260300 PROTEIN"/>
    <property type="match status" value="1"/>
</dbReference>
<dbReference type="PROSITE" id="PS51352">
    <property type="entry name" value="THIOREDOXIN_2"/>
    <property type="match status" value="1"/>
</dbReference>
<dbReference type="InterPro" id="IPR047262">
    <property type="entry name" value="PRX-like1"/>
</dbReference>
<dbReference type="Gene3D" id="3.40.30.10">
    <property type="entry name" value="Glutaredoxin"/>
    <property type="match status" value="1"/>
</dbReference>
<dbReference type="InterPro" id="IPR000866">
    <property type="entry name" value="AhpC/TSA"/>
</dbReference>
<feature type="domain" description="Thioredoxin" evidence="1">
    <location>
        <begin position="9"/>
        <end position="165"/>
    </location>
</feature>
<evidence type="ECO:0000259" key="1">
    <source>
        <dbReference type="PROSITE" id="PS51352"/>
    </source>
</evidence>